<dbReference type="EMBL" id="CALSDN010000004">
    <property type="protein sequence ID" value="CAH6720761.1"/>
    <property type="molecule type" value="Genomic_DNA"/>
</dbReference>
<comment type="caution">
    <text evidence="1">The sequence shown here is derived from an EMBL/GenBank/DDBJ whole genome shotgun (WGS) entry which is preliminary data.</text>
</comment>
<keyword evidence="2" id="KW-1185">Reference proteome</keyword>
<protein>
    <submittedName>
        <fullName evidence="1">Uncharacterized protein</fullName>
    </submittedName>
</protein>
<proteinExistence type="predicted"/>
<organism evidence="1 2">
    <name type="scientific">[Candida] jaroonii</name>
    <dbReference type="NCBI Taxonomy" id="467808"/>
    <lineage>
        <taxon>Eukaryota</taxon>
        <taxon>Fungi</taxon>
        <taxon>Dikarya</taxon>
        <taxon>Ascomycota</taxon>
        <taxon>Saccharomycotina</taxon>
        <taxon>Pichiomycetes</taxon>
        <taxon>Debaryomycetaceae</taxon>
        <taxon>Yamadazyma</taxon>
    </lineage>
</organism>
<name>A0ACA9Y7B0_9ASCO</name>
<evidence type="ECO:0000313" key="1">
    <source>
        <dbReference type="EMBL" id="CAH6720761.1"/>
    </source>
</evidence>
<evidence type="ECO:0000313" key="2">
    <source>
        <dbReference type="Proteomes" id="UP001152531"/>
    </source>
</evidence>
<accession>A0ACA9Y7B0</accession>
<reference evidence="1" key="1">
    <citation type="submission" date="2022-06" db="EMBL/GenBank/DDBJ databases">
        <authorList>
            <person name="Legras J.-L."/>
            <person name="Devillers H."/>
            <person name="Grondin C."/>
        </authorList>
    </citation>
    <scope>NUCLEOTIDE SEQUENCE</scope>
    <source>
        <strain evidence="1">CLIB 1444</strain>
    </source>
</reference>
<dbReference type="Proteomes" id="UP001152531">
    <property type="component" value="Unassembled WGS sequence"/>
</dbReference>
<sequence length="667" mass="75859">MSFNNLSFNISKSTATTSTSTGSWSNTDDGSKSGASEVSSGTNGNFIHGMLAKSPPQPVADPVDVNEDSQAKGVGKTDLIELFDKYEIGEVEDKFEQFKANVEEDDIFDEKKGLEDEAGRHAGLQVDLQAQEIGSGTQEIGSELQEIETRETEAQEMEQPKSIESQEPSVPEPVSEQQSEPQSEQPSQTPTQTQPVQSSEPSPEFNQSLDEIEEDEQSAIEQHQLTPEDMKSHPYRPEIRSRSLSQVNIDPSEQYQQSHKPFNFHNFLEHLKKKSADPVARYIRSFLLAFNKQSLNLTLQQKVKIVKDFKIFMNEKFQSFEPFMSMDDTDLENSREGLEKLIMNRIYTHCFPPEIIKTSLPINSGLVSRDLNDDKLFSKQLDKFSWINGQHLDVDLDKLGSQAHHDNVNFMDYAIKEFQKINTYRAPRDKIICILNACKIIFGFLKVNNQETNADAFMPILIIIIIKSKVDHLISNIHYIENFRSQEWLSHGETSYYLSSLQGAVNFIENIEFGDLSISQEEFDAHMEAWEADEKVKQQQLQMIKPQPIDLPQPLDQQPNQALSPSQVLFTSAEMFTKSISNFLSPSPQGSPGPDNEHLIQQQRKEIQQQKLQVEQQKKQEQLINQTFDQLQEIIPTLDKNIMRDIVTMNKGDMDSSLDACLQLVSD</sequence>
<gene>
    <name evidence="1" type="ORF">CLIB1444_04S07316</name>
</gene>